<evidence type="ECO:0000313" key="4">
    <source>
        <dbReference type="Proteomes" id="UP000184357"/>
    </source>
</evidence>
<proteinExistence type="predicted"/>
<organism evidence="3 4">
    <name type="scientific">Halobaculum gomorrense</name>
    <dbReference type="NCBI Taxonomy" id="43928"/>
    <lineage>
        <taxon>Archaea</taxon>
        <taxon>Methanobacteriati</taxon>
        <taxon>Methanobacteriota</taxon>
        <taxon>Stenosarchaea group</taxon>
        <taxon>Halobacteria</taxon>
        <taxon>Halobacteriales</taxon>
        <taxon>Haloferacaceae</taxon>
        <taxon>Halobaculum</taxon>
    </lineage>
</organism>
<keyword evidence="4" id="KW-1185">Reference proteome</keyword>
<dbReference type="Proteomes" id="UP000184357">
    <property type="component" value="Unassembled WGS sequence"/>
</dbReference>
<keyword evidence="1" id="KW-1133">Transmembrane helix</keyword>
<evidence type="ECO:0000256" key="1">
    <source>
        <dbReference type="SAM" id="Phobius"/>
    </source>
</evidence>
<gene>
    <name evidence="3" type="ORF">SAMN05443636_0374</name>
</gene>
<feature type="domain" description="HPP transmembrane region" evidence="2">
    <location>
        <begin position="8"/>
        <end position="147"/>
    </location>
</feature>
<dbReference type="OrthoDB" id="167785at2157"/>
<dbReference type="STRING" id="43928.SAMN05443636_0374"/>
<feature type="transmembrane region" description="Helical" evidence="1">
    <location>
        <begin position="124"/>
        <end position="149"/>
    </location>
</feature>
<keyword evidence="1" id="KW-0472">Membrane</keyword>
<feature type="transmembrane region" description="Helical" evidence="1">
    <location>
        <begin position="94"/>
        <end position="112"/>
    </location>
</feature>
<dbReference type="AlphaFoldDB" id="A0A1M5K4G1"/>
<feature type="transmembrane region" description="Helical" evidence="1">
    <location>
        <begin position="55"/>
        <end position="74"/>
    </location>
</feature>
<dbReference type="Pfam" id="PF04982">
    <property type="entry name" value="TM_HPP"/>
    <property type="match status" value="1"/>
</dbReference>
<name>A0A1M5K4G1_9EURY</name>
<dbReference type="RefSeq" id="WP_200778344.1">
    <property type="nucleotide sequence ID" value="NZ_FQWV01000001.1"/>
</dbReference>
<protein>
    <submittedName>
        <fullName evidence="3">HPP family protein</fullName>
    </submittedName>
</protein>
<keyword evidence="1" id="KW-0812">Transmembrane</keyword>
<sequence>MRPIPDAVAGALYAAGLLAVAGALAWATGRALVFPSLGPSAYLLAAGSDRPSARALLGGHAVGIFAGLLAYHGLADGAAITGALAAGGSAGARLAASAVASVGLTTLGMALTDTRHAPACATTLIVSLGLLPSPADAAVIAVGVFALWLASRATALASRAGLTVAAVGRVDR</sequence>
<dbReference type="EMBL" id="FQWV01000001">
    <property type="protein sequence ID" value="SHG47712.1"/>
    <property type="molecule type" value="Genomic_DNA"/>
</dbReference>
<accession>A0A1M5K4G1</accession>
<evidence type="ECO:0000259" key="2">
    <source>
        <dbReference type="Pfam" id="PF04982"/>
    </source>
</evidence>
<dbReference type="InterPro" id="IPR058581">
    <property type="entry name" value="TM_HPP"/>
</dbReference>
<evidence type="ECO:0000313" key="3">
    <source>
        <dbReference type="EMBL" id="SHG47712.1"/>
    </source>
</evidence>
<reference evidence="3 4" key="1">
    <citation type="submission" date="2016-11" db="EMBL/GenBank/DDBJ databases">
        <authorList>
            <person name="Jaros S."/>
            <person name="Januszkiewicz K."/>
            <person name="Wedrychowicz H."/>
        </authorList>
    </citation>
    <scope>NUCLEOTIDE SEQUENCE [LARGE SCALE GENOMIC DNA]</scope>
    <source>
        <strain evidence="3 4">DSM 9297</strain>
    </source>
</reference>